<evidence type="ECO:0000256" key="1">
    <source>
        <dbReference type="ARBA" id="ARBA00001946"/>
    </source>
</evidence>
<evidence type="ECO:0000313" key="14">
    <source>
        <dbReference type="RefSeq" id="XP_015177208.1"/>
    </source>
</evidence>
<comment type="similarity">
    <text evidence="4">Belongs to the UPP synthase family.</text>
</comment>
<accession>A0ABM1IAH1</accession>
<comment type="cofactor">
    <cofactor evidence="1">
        <name>Mg(2+)</name>
        <dbReference type="ChEBI" id="CHEBI:18420"/>
    </cofactor>
</comment>
<evidence type="ECO:0000256" key="11">
    <source>
        <dbReference type="ARBA" id="ARBA00023136"/>
    </source>
</evidence>
<dbReference type="PANTHER" id="PTHR21528">
    <property type="entry name" value="DEHYDRODOLICHYL DIPHOSPHATE SYNTHASE COMPLEX SUBUNIT NUS1"/>
    <property type="match status" value="1"/>
</dbReference>
<evidence type="ECO:0000256" key="10">
    <source>
        <dbReference type="ARBA" id="ARBA00022989"/>
    </source>
</evidence>
<dbReference type="Gene3D" id="3.40.1180.10">
    <property type="entry name" value="Decaprenyl diphosphate synthase-like"/>
    <property type="match status" value="1"/>
</dbReference>
<dbReference type="InterPro" id="IPR036424">
    <property type="entry name" value="UPP_synth-like_sf"/>
</dbReference>
<evidence type="ECO:0000256" key="7">
    <source>
        <dbReference type="ARBA" id="ARBA00022692"/>
    </source>
</evidence>
<dbReference type="Pfam" id="PF01255">
    <property type="entry name" value="Prenyltransf"/>
    <property type="match status" value="1"/>
</dbReference>
<keyword evidence="11" id="KW-0472">Membrane</keyword>
<evidence type="ECO:0000256" key="12">
    <source>
        <dbReference type="ARBA" id="ARBA00047353"/>
    </source>
</evidence>
<dbReference type="PANTHER" id="PTHR21528:SF0">
    <property type="entry name" value="DEHYDRODOLICHYL DIPHOSPHATE SYNTHASE COMPLEX SUBUNIT NUS1"/>
    <property type="match status" value="1"/>
</dbReference>
<evidence type="ECO:0000256" key="9">
    <source>
        <dbReference type="ARBA" id="ARBA00022842"/>
    </source>
</evidence>
<name>A0ABM1IAH1_POLDO</name>
<keyword evidence="8" id="KW-0256">Endoplasmic reticulum</keyword>
<dbReference type="Proteomes" id="UP000694924">
    <property type="component" value="Unplaced"/>
</dbReference>
<dbReference type="EC" id="2.5.1.87" evidence="5"/>
<comment type="subcellular location">
    <subcellularLocation>
        <location evidence="2">Endoplasmic reticulum membrane</location>
    </subcellularLocation>
</comment>
<evidence type="ECO:0000256" key="5">
    <source>
        <dbReference type="ARBA" id="ARBA00012596"/>
    </source>
</evidence>
<dbReference type="InterPro" id="IPR001441">
    <property type="entry name" value="UPP_synth-like"/>
</dbReference>
<evidence type="ECO:0000256" key="8">
    <source>
        <dbReference type="ARBA" id="ARBA00022824"/>
    </source>
</evidence>
<evidence type="ECO:0000256" key="3">
    <source>
        <dbReference type="ARBA" id="ARBA00004922"/>
    </source>
</evidence>
<dbReference type="SUPFAM" id="SSF64005">
    <property type="entry name" value="Undecaprenyl diphosphate synthase"/>
    <property type="match status" value="1"/>
</dbReference>
<keyword evidence="13" id="KW-1185">Reference proteome</keyword>
<keyword evidence="7" id="KW-0812">Transmembrane</keyword>
<dbReference type="InterPro" id="IPR038887">
    <property type="entry name" value="Nus1/NgBR"/>
</dbReference>
<keyword evidence="10" id="KW-1133">Transmembrane helix</keyword>
<keyword evidence="6" id="KW-0808">Transferase</keyword>
<evidence type="ECO:0000313" key="13">
    <source>
        <dbReference type="Proteomes" id="UP000694924"/>
    </source>
</evidence>
<evidence type="ECO:0000256" key="6">
    <source>
        <dbReference type="ARBA" id="ARBA00022679"/>
    </source>
</evidence>
<comment type="pathway">
    <text evidence="3">Protein modification; protein glycosylation.</text>
</comment>
<gene>
    <name evidence="14" type="primary">LOC107066784</name>
</gene>
<sequence length="250" mass="29282">MFIIFRTLLVLMHLLYSLRLIIYNSCLIIHRKCIGYWYNKNSKIDIEMLVNSTNKLKKLPVHVVILGEKEDCIKDSIQIIVWCITLGIPFISFYGRKDFLSQHENEIKQEFAVRKPELMEYVNWSQLHIPHTQNGITGSNTVIRILLPSKNSGKDGIVLLTQHLAEAVRTKNLQIEEINEKFISEKMMLKGIPDPDLALIHGHIISTYGFLPWHIRTTEFITLPEYHDVSVKDFIWILQRYNKCEQRHGE</sequence>
<proteinExistence type="inferred from homology"/>
<evidence type="ECO:0000256" key="2">
    <source>
        <dbReference type="ARBA" id="ARBA00004586"/>
    </source>
</evidence>
<dbReference type="RefSeq" id="XP_015177208.1">
    <property type="nucleotide sequence ID" value="XM_015321722.1"/>
</dbReference>
<evidence type="ECO:0000256" key="4">
    <source>
        <dbReference type="ARBA" id="ARBA00005432"/>
    </source>
</evidence>
<comment type="catalytic activity">
    <reaction evidence="12">
        <text>n isopentenyl diphosphate + (2E,6E)-farnesyl diphosphate = a di-trans,poly-cis-polyprenyl diphosphate + n diphosphate</text>
        <dbReference type="Rhea" id="RHEA:53008"/>
        <dbReference type="Rhea" id="RHEA-COMP:19494"/>
        <dbReference type="ChEBI" id="CHEBI:33019"/>
        <dbReference type="ChEBI" id="CHEBI:128769"/>
        <dbReference type="ChEBI" id="CHEBI:136960"/>
        <dbReference type="ChEBI" id="CHEBI:175763"/>
        <dbReference type="EC" id="2.5.1.87"/>
    </reaction>
</comment>
<organism evidence="13 14">
    <name type="scientific">Polistes dominula</name>
    <name type="common">European paper wasp</name>
    <name type="synonym">Vespa dominula</name>
    <dbReference type="NCBI Taxonomy" id="743375"/>
    <lineage>
        <taxon>Eukaryota</taxon>
        <taxon>Metazoa</taxon>
        <taxon>Ecdysozoa</taxon>
        <taxon>Arthropoda</taxon>
        <taxon>Hexapoda</taxon>
        <taxon>Insecta</taxon>
        <taxon>Pterygota</taxon>
        <taxon>Neoptera</taxon>
        <taxon>Endopterygota</taxon>
        <taxon>Hymenoptera</taxon>
        <taxon>Apocrita</taxon>
        <taxon>Aculeata</taxon>
        <taxon>Vespoidea</taxon>
        <taxon>Vespidae</taxon>
        <taxon>Polistinae</taxon>
        <taxon>Polistini</taxon>
        <taxon>Polistes</taxon>
    </lineage>
</organism>
<protein>
    <recommendedName>
        <fullName evidence="5">ditrans,polycis-polyprenyl diphosphate synthase [(2E,6E)-farnesyldiphosphate specific]</fullName>
        <ecNumber evidence="5">2.5.1.87</ecNumber>
    </recommendedName>
</protein>
<reference evidence="14" key="1">
    <citation type="submission" date="2025-08" db="UniProtKB">
        <authorList>
            <consortium name="RefSeq"/>
        </authorList>
    </citation>
    <scope>IDENTIFICATION</scope>
    <source>
        <tissue evidence="14">Whole body</tissue>
    </source>
</reference>
<keyword evidence="9" id="KW-0460">Magnesium</keyword>
<dbReference type="GeneID" id="107066784"/>